<dbReference type="Pfam" id="PF05795">
    <property type="entry name" value="Plasmodium_Vir"/>
    <property type="match status" value="1"/>
</dbReference>
<dbReference type="Proteomes" id="UP000242942">
    <property type="component" value="Unassembled WGS sequence"/>
</dbReference>
<evidence type="ECO:0000256" key="1">
    <source>
        <dbReference type="SAM" id="MobiDB-lite"/>
    </source>
</evidence>
<feature type="region of interest" description="Disordered" evidence="1">
    <location>
        <begin position="232"/>
        <end position="265"/>
    </location>
</feature>
<accession>A0A1D3JCG1</accession>
<gene>
    <name evidence="2" type="primary">PocGH01_00104500</name>
    <name evidence="2" type="ORF">POCGH01_00104500</name>
</gene>
<keyword evidence="3" id="KW-1185">Reference proteome</keyword>
<dbReference type="AlphaFoldDB" id="A0A1D3JCG1"/>
<dbReference type="VEuPathDB" id="PlasmoDB:PocGH01_00104500"/>
<dbReference type="OrthoDB" id="387297at2759"/>
<organism evidence="2 3">
    <name type="scientific">Plasmodium ovale</name>
    <name type="common">malaria parasite P. ovale</name>
    <dbReference type="NCBI Taxonomy" id="36330"/>
    <lineage>
        <taxon>Eukaryota</taxon>
        <taxon>Sar</taxon>
        <taxon>Alveolata</taxon>
        <taxon>Apicomplexa</taxon>
        <taxon>Aconoidasida</taxon>
        <taxon>Haemosporida</taxon>
        <taxon>Plasmodiidae</taxon>
        <taxon>Plasmodium</taxon>
        <taxon>Plasmodium (Plasmodium)</taxon>
    </lineage>
</organism>
<evidence type="ECO:0000313" key="2">
    <source>
        <dbReference type="EMBL" id="SBT83246.1"/>
    </source>
</evidence>
<name>A0A1D3JCG1_PLAOA</name>
<proteinExistence type="predicted"/>
<evidence type="ECO:0000313" key="3">
    <source>
        <dbReference type="Proteomes" id="UP000242942"/>
    </source>
</evidence>
<sequence length="350" mass="41061">MSSQTNPTDFFRLFSKSSKELFSDKFYEAMNSDFSDLSKFDRHCNNIYVHDHKDQMIGICKKFLRYLENCKYWYDEKSRYDVSILLNYWLYEKITDIYGPDNTDKISAGFSALQFVWGYFDYYRKDEPYYLKCKPNLEIVNHNDWDRRKKLYDYYVDYDILFGLAKSIDDECEFYTKIEEKKSLYEYFEKECLPPKKNCPEFYEKCKEYKPEKILSKLRCYDEMVKKKPSAEALAMPQNAKQELEPEGPRYGSGLPGKEDGSHDAEITSGVSQIETTVSHSILGVTPILLTASALYRYTPVGSWIRNLSGNNANSINNVDGEMEGFLGNTQESGNMFFEGRENYISYQPM</sequence>
<reference evidence="2 3" key="1">
    <citation type="submission" date="2016-06" db="EMBL/GenBank/DDBJ databases">
        <authorList>
            <consortium name="Pathogen Informatics"/>
        </authorList>
    </citation>
    <scope>NUCLEOTIDE SEQUENCE [LARGE SCALE GENOMIC DNA]</scope>
    <source>
        <strain evidence="2">PocGH01</strain>
    </source>
</reference>
<dbReference type="EMBL" id="FLRI01000068">
    <property type="protein sequence ID" value="SBT83246.1"/>
    <property type="molecule type" value="Genomic_DNA"/>
</dbReference>
<protein>
    <submittedName>
        <fullName evidence="2">PIR protein</fullName>
    </submittedName>
</protein>
<dbReference type="VEuPathDB" id="PlasmoDB:POWCR01_000030500"/>
<dbReference type="InterPro" id="IPR008780">
    <property type="entry name" value="Plasmodium_Vir"/>
</dbReference>